<gene>
    <name evidence="1" type="ORF">KSP39_PZI012897</name>
</gene>
<dbReference type="Proteomes" id="UP001418222">
    <property type="component" value="Unassembled WGS sequence"/>
</dbReference>
<dbReference type="EMBL" id="JBBWWQ010000011">
    <property type="protein sequence ID" value="KAK8935106.1"/>
    <property type="molecule type" value="Genomic_DNA"/>
</dbReference>
<organism evidence="1 2">
    <name type="scientific">Platanthera zijinensis</name>
    <dbReference type="NCBI Taxonomy" id="2320716"/>
    <lineage>
        <taxon>Eukaryota</taxon>
        <taxon>Viridiplantae</taxon>
        <taxon>Streptophyta</taxon>
        <taxon>Embryophyta</taxon>
        <taxon>Tracheophyta</taxon>
        <taxon>Spermatophyta</taxon>
        <taxon>Magnoliopsida</taxon>
        <taxon>Liliopsida</taxon>
        <taxon>Asparagales</taxon>
        <taxon>Orchidaceae</taxon>
        <taxon>Orchidoideae</taxon>
        <taxon>Orchideae</taxon>
        <taxon>Orchidinae</taxon>
        <taxon>Platanthera</taxon>
    </lineage>
</organism>
<keyword evidence="2" id="KW-1185">Reference proteome</keyword>
<reference evidence="1 2" key="1">
    <citation type="journal article" date="2022" name="Nat. Plants">
        <title>Genomes of leafy and leafless Platanthera orchids illuminate the evolution of mycoheterotrophy.</title>
        <authorList>
            <person name="Li M.H."/>
            <person name="Liu K.W."/>
            <person name="Li Z."/>
            <person name="Lu H.C."/>
            <person name="Ye Q.L."/>
            <person name="Zhang D."/>
            <person name="Wang J.Y."/>
            <person name="Li Y.F."/>
            <person name="Zhong Z.M."/>
            <person name="Liu X."/>
            <person name="Yu X."/>
            <person name="Liu D.K."/>
            <person name="Tu X.D."/>
            <person name="Liu B."/>
            <person name="Hao Y."/>
            <person name="Liao X.Y."/>
            <person name="Jiang Y.T."/>
            <person name="Sun W.H."/>
            <person name="Chen J."/>
            <person name="Chen Y.Q."/>
            <person name="Ai Y."/>
            <person name="Zhai J.W."/>
            <person name="Wu S.S."/>
            <person name="Zhou Z."/>
            <person name="Hsiao Y.Y."/>
            <person name="Wu W.L."/>
            <person name="Chen Y.Y."/>
            <person name="Lin Y.F."/>
            <person name="Hsu J.L."/>
            <person name="Li C.Y."/>
            <person name="Wang Z.W."/>
            <person name="Zhao X."/>
            <person name="Zhong W.Y."/>
            <person name="Ma X.K."/>
            <person name="Ma L."/>
            <person name="Huang J."/>
            <person name="Chen G.Z."/>
            <person name="Huang M.Z."/>
            <person name="Huang L."/>
            <person name="Peng D.H."/>
            <person name="Luo Y.B."/>
            <person name="Zou S.Q."/>
            <person name="Chen S.P."/>
            <person name="Lan S."/>
            <person name="Tsai W.C."/>
            <person name="Van de Peer Y."/>
            <person name="Liu Z.J."/>
        </authorList>
    </citation>
    <scope>NUCLEOTIDE SEQUENCE [LARGE SCALE GENOMIC DNA]</scope>
    <source>
        <strain evidence="1">Lor287</strain>
    </source>
</reference>
<comment type="caution">
    <text evidence="1">The sequence shown here is derived from an EMBL/GenBank/DDBJ whole genome shotgun (WGS) entry which is preliminary data.</text>
</comment>
<evidence type="ECO:0000313" key="1">
    <source>
        <dbReference type="EMBL" id="KAK8935106.1"/>
    </source>
</evidence>
<proteinExistence type="predicted"/>
<dbReference type="AlphaFoldDB" id="A0AAP0BBC4"/>
<accession>A0AAP0BBC4</accession>
<name>A0AAP0BBC4_9ASPA</name>
<protein>
    <submittedName>
        <fullName evidence="1">Uncharacterized protein</fullName>
    </submittedName>
</protein>
<sequence length="100" mass="11910">MKSWTCVLSVTWSPGPHLKLIYEYIIDVAYNKENCQLYVLKSGYFVLVLQFQNDSLHFVSKLTIPFEGLLLGFTTCHFQRVFFFNDIFIQAIWYIQYHND</sequence>
<evidence type="ECO:0000313" key="2">
    <source>
        <dbReference type="Proteomes" id="UP001418222"/>
    </source>
</evidence>